<evidence type="ECO:0000313" key="2">
    <source>
        <dbReference type="Proteomes" id="UP001234297"/>
    </source>
</evidence>
<comment type="caution">
    <text evidence="1">The sequence shown here is derived from an EMBL/GenBank/DDBJ whole genome shotgun (WGS) entry which is preliminary data.</text>
</comment>
<dbReference type="Proteomes" id="UP001234297">
    <property type="component" value="Chromosome 2"/>
</dbReference>
<keyword evidence="2" id="KW-1185">Reference proteome</keyword>
<sequence>MTVVKYSNRFTELSHFEEELVATDAMKQNKFIEGLRPDIKKDVKLGEPATFAAALKKAFILEETIAEMNGHSRLGRQELRGTTKTLVDTNGPATSVQSISRSVGQKVYFLGRPDGGFRVSDDDQMISMVDP</sequence>
<name>A0ACC2MEY6_PERAE</name>
<reference evidence="1 2" key="1">
    <citation type="journal article" date="2022" name="Hortic Res">
        <title>A haplotype resolved chromosomal level avocado genome allows analysis of novel avocado genes.</title>
        <authorList>
            <person name="Nath O."/>
            <person name="Fletcher S.J."/>
            <person name="Hayward A."/>
            <person name="Shaw L.M."/>
            <person name="Masouleh A.K."/>
            <person name="Furtado A."/>
            <person name="Henry R.J."/>
            <person name="Mitter N."/>
        </authorList>
    </citation>
    <scope>NUCLEOTIDE SEQUENCE [LARGE SCALE GENOMIC DNA]</scope>
    <source>
        <strain evidence="2">cv. Hass</strain>
    </source>
</reference>
<accession>A0ACC2MEY6</accession>
<dbReference type="EMBL" id="CM056810">
    <property type="protein sequence ID" value="KAJ8644073.1"/>
    <property type="molecule type" value="Genomic_DNA"/>
</dbReference>
<proteinExistence type="predicted"/>
<protein>
    <submittedName>
        <fullName evidence="1">Uncharacterized protein</fullName>
    </submittedName>
</protein>
<gene>
    <name evidence="1" type="ORF">MRB53_005821</name>
</gene>
<evidence type="ECO:0000313" key="1">
    <source>
        <dbReference type="EMBL" id="KAJ8644073.1"/>
    </source>
</evidence>
<organism evidence="1 2">
    <name type="scientific">Persea americana</name>
    <name type="common">Avocado</name>
    <dbReference type="NCBI Taxonomy" id="3435"/>
    <lineage>
        <taxon>Eukaryota</taxon>
        <taxon>Viridiplantae</taxon>
        <taxon>Streptophyta</taxon>
        <taxon>Embryophyta</taxon>
        <taxon>Tracheophyta</taxon>
        <taxon>Spermatophyta</taxon>
        <taxon>Magnoliopsida</taxon>
        <taxon>Magnoliidae</taxon>
        <taxon>Laurales</taxon>
        <taxon>Lauraceae</taxon>
        <taxon>Persea</taxon>
    </lineage>
</organism>